<dbReference type="WBParaSite" id="Pan_g3370.t1">
    <property type="protein sequence ID" value="Pan_g3370.t1"/>
    <property type="gene ID" value="Pan_g3370"/>
</dbReference>
<feature type="region of interest" description="Disordered" evidence="1">
    <location>
        <begin position="362"/>
        <end position="384"/>
    </location>
</feature>
<name>A0A7E4VU14_PANRE</name>
<feature type="domain" description="SANTA" evidence="2">
    <location>
        <begin position="52"/>
        <end position="139"/>
    </location>
</feature>
<feature type="compositionally biased region" description="Basic residues" evidence="1">
    <location>
        <begin position="336"/>
        <end position="347"/>
    </location>
</feature>
<dbReference type="Proteomes" id="UP000492821">
    <property type="component" value="Unassembled WGS sequence"/>
</dbReference>
<evidence type="ECO:0000313" key="4">
    <source>
        <dbReference type="WBParaSite" id="Pan_g3370.t1"/>
    </source>
</evidence>
<dbReference type="PANTHER" id="PTHR16124">
    <property type="entry name" value="MIS18-BINDING PROTEIN 1"/>
    <property type="match status" value="1"/>
</dbReference>
<sequence>MPTQIGPEKRAGFRTLQKAGGHRRSLRASVLPYFANLLTAMPPKTTKPPKQLIKWIPRVVDNASCLLVVVEGYLPGAEDRGPWTTTTITKASKPRELVTSSGSSYFLSGHIDVQQCEGFGYPQAFIDAFYNGFPERWAAIMNELYKFLTHEIDIFGSSLPFSLNNDFETPTTAKSRNKKEITYTSTPNTVVASRYGRTIKPRLANWAGQHIVYDKHGNIVEASHGNPSKGENVDSRAFTRVCDSIGIGIEGRPQQLAIEPTPVARRKAKETPVSSQPTQKKRRVHHCVSSDEDDEVLVEATPIVISRAAQKKRKARNMLLESSDEDERIEEPEVKPRKKRAPAKKAKPAPLAIVQRRIQFPKHNDSLSTIGSRRNGNRSRNGPVVEYPESEVTTEDTVAMSSMATTVAAPTKKRWTEKEKQSLLKILNAKNPITEQDWESVTRSFGVAARPTSAYIEMAKKLRWQFTDVNGLKHNIAVGAPSNDNLTSANLSTINENDDPENANVSFNMAVTAKPGTANFLLQADRINRQMMAQPQKAVISESKKSMNTSADDSFNYDDSLYAITVTQADIQKHTKRPNFLHNYLPEVSKMDKSLNLDDTVASDESEEDMMPGPSRPANIDPTLRNRELRRAFNAFRPRPQNGAIASRTGNQSTFIHTDAPAMDSLFPALSKKDARSRLQRELLDEELEERRPEFSDEEDEEDEGDLI</sequence>
<dbReference type="InterPro" id="IPR039110">
    <property type="entry name" value="KNL2-like"/>
</dbReference>
<reference evidence="4" key="2">
    <citation type="submission" date="2020-10" db="UniProtKB">
        <authorList>
            <consortium name="WormBaseParasite"/>
        </authorList>
    </citation>
    <scope>IDENTIFICATION</scope>
</reference>
<proteinExistence type="predicted"/>
<accession>A0A7E4VU14</accession>
<evidence type="ECO:0000313" key="3">
    <source>
        <dbReference type="Proteomes" id="UP000492821"/>
    </source>
</evidence>
<reference evidence="3" key="1">
    <citation type="journal article" date="2013" name="Genetics">
        <title>The draft genome and transcriptome of Panagrellus redivivus are shaped by the harsh demands of a free-living lifestyle.</title>
        <authorList>
            <person name="Srinivasan J."/>
            <person name="Dillman A.R."/>
            <person name="Macchietto M.G."/>
            <person name="Heikkinen L."/>
            <person name="Lakso M."/>
            <person name="Fracchia K.M."/>
            <person name="Antoshechkin I."/>
            <person name="Mortazavi A."/>
            <person name="Wong G."/>
            <person name="Sternberg P.W."/>
        </authorList>
    </citation>
    <scope>NUCLEOTIDE SEQUENCE [LARGE SCALE GENOMIC DNA]</scope>
    <source>
        <strain evidence="3">MT8872</strain>
    </source>
</reference>
<keyword evidence="3" id="KW-1185">Reference proteome</keyword>
<evidence type="ECO:0000259" key="2">
    <source>
        <dbReference type="Pfam" id="PF09133"/>
    </source>
</evidence>
<dbReference type="PANTHER" id="PTHR16124:SF3">
    <property type="entry name" value="MIS18-BINDING PROTEIN 1"/>
    <property type="match status" value="1"/>
</dbReference>
<dbReference type="Pfam" id="PF09133">
    <property type="entry name" value="SANTA"/>
    <property type="match status" value="1"/>
</dbReference>
<dbReference type="InterPro" id="IPR015216">
    <property type="entry name" value="SANTA"/>
</dbReference>
<organism evidence="3 4">
    <name type="scientific">Panagrellus redivivus</name>
    <name type="common">Microworm</name>
    <dbReference type="NCBI Taxonomy" id="6233"/>
    <lineage>
        <taxon>Eukaryota</taxon>
        <taxon>Metazoa</taxon>
        <taxon>Ecdysozoa</taxon>
        <taxon>Nematoda</taxon>
        <taxon>Chromadorea</taxon>
        <taxon>Rhabditida</taxon>
        <taxon>Tylenchina</taxon>
        <taxon>Panagrolaimomorpha</taxon>
        <taxon>Panagrolaimoidea</taxon>
        <taxon>Panagrolaimidae</taxon>
        <taxon>Panagrellus</taxon>
    </lineage>
</organism>
<feature type="region of interest" description="Disordered" evidence="1">
    <location>
        <begin position="263"/>
        <end position="287"/>
    </location>
</feature>
<feature type="region of interest" description="Disordered" evidence="1">
    <location>
        <begin position="317"/>
        <end position="349"/>
    </location>
</feature>
<feature type="compositionally biased region" description="Basic and acidic residues" evidence="1">
    <location>
        <begin position="681"/>
        <end position="695"/>
    </location>
</feature>
<feature type="compositionally biased region" description="Acidic residues" evidence="1">
    <location>
        <begin position="601"/>
        <end position="610"/>
    </location>
</feature>
<dbReference type="GO" id="GO:0000775">
    <property type="term" value="C:chromosome, centromeric region"/>
    <property type="evidence" value="ECO:0007669"/>
    <property type="project" value="TreeGrafter"/>
</dbReference>
<feature type="region of interest" description="Disordered" evidence="1">
    <location>
        <begin position="601"/>
        <end position="622"/>
    </location>
</feature>
<feature type="compositionally biased region" description="Acidic residues" evidence="1">
    <location>
        <begin position="696"/>
        <end position="708"/>
    </location>
</feature>
<evidence type="ECO:0000256" key="1">
    <source>
        <dbReference type="SAM" id="MobiDB-lite"/>
    </source>
</evidence>
<dbReference type="AlphaFoldDB" id="A0A7E4VU14"/>
<feature type="region of interest" description="Disordered" evidence="1">
    <location>
        <begin position="681"/>
        <end position="708"/>
    </location>
</feature>
<protein>
    <submittedName>
        <fullName evidence="4">SANTA domain-containing protein</fullName>
    </submittedName>
</protein>
<feature type="compositionally biased region" description="Low complexity" evidence="1">
    <location>
        <begin position="371"/>
        <end position="382"/>
    </location>
</feature>